<dbReference type="Gene3D" id="3.30.565.40">
    <property type="entry name" value="Fervidobacterium nodosum Rt17-B1 like"/>
    <property type="match status" value="1"/>
</dbReference>
<dbReference type="InterPro" id="IPR025303">
    <property type="entry name" value="PdaC"/>
</dbReference>
<organism evidence="3 4">
    <name type="scientific">Sphingomonas endophytica</name>
    <dbReference type="NCBI Taxonomy" id="869719"/>
    <lineage>
        <taxon>Bacteria</taxon>
        <taxon>Pseudomonadati</taxon>
        <taxon>Pseudomonadota</taxon>
        <taxon>Alphaproteobacteria</taxon>
        <taxon>Sphingomonadales</taxon>
        <taxon>Sphingomonadaceae</taxon>
        <taxon>Sphingomonas</taxon>
    </lineage>
</organism>
<evidence type="ECO:0000313" key="3">
    <source>
        <dbReference type="EMBL" id="MBB6505907.1"/>
    </source>
</evidence>
<protein>
    <recommendedName>
        <fullName evidence="2">Deacetylase PdaC domain-containing protein</fullName>
    </recommendedName>
</protein>
<evidence type="ECO:0000259" key="2">
    <source>
        <dbReference type="Pfam" id="PF13739"/>
    </source>
</evidence>
<reference evidence="3 4" key="2">
    <citation type="submission" date="2020-08" db="EMBL/GenBank/DDBJ databases">
        <authorList>
            <person name="Partida-Martinez L."/>
            <person name="Huntemann M."/>
            <person name="Clum A."/>
            <person name="Wang J."/>
            <person name="Palaniappan K."/>
            <person name="Ritter S."/>
            <person name="Chen I.-M."/>
            <person name="Stamatis D."/>
            <person name="Reddy T."/>
            <person name="O'Malley R."/>
            <person name="Daum C."/>
            <person name="Shapiro N."/>
            <person name="Ivanova N."/>
            <person name="Kyrpides N."/>
            <person name="Woyke T."/>
        </authorList>
    </citation>
    <scope>NUCLEOTIDE SEQUENCE [LARGE SCALE GENOMIC DNA]</scope>
    <source>
        <strain evidence="3 4">AS3.13</strain>
    </source>
</reference>
<keyword evidence="1" id="KW-0732">Signal</keyword>
<feature type="signal peptide" evidence="1">
    <location>
        <begin position="1"/>
        <end position="18"/>
    </location>
</feature>
<proteinExistence type="predicted"/>
<reference evidence="3 4" key="1">
    <citation type="submission" date="2020-08" db="EMBL/GenBank/DDBJ databases">
        <title>The Agave Microbiome: Exploring the role of microbial communities in plant adaptations to desert environments.</title>
        <authorList>
            <person name="Partida-Martinez L.P."/>
        </authorList>
    </citation>
    <scope>NUCLEOTIDE SEQUENCE [LARGE SCALE GENOMIC DNA]</scope>
    <source>
        <strain evidence="3 4">AS3.13</strain>
    </source>
</reference>
<dbReference type="RefSeq" id="WP_184506950.1">
    <property type="nucleotide sequence ID" value="NZ_JACHBT010000016.1"/>
</dbReference>
<feature type="domain" description="Deacetylase PdaC" evidence="2">
    <location>
        <begin position="24"/>
        <end position="114"/>
    </location>
</feature>
<gene>
    <name evidence="3" type="ORF">F4693_002904</name>
</gene>
<dbReference type="EMBL" id="JACHBT010000016">
    <property type="protein sequence ID" value="MBB6505907.1"/>
    <property type="molecule type" value="Genomic_DNA"/>
</dbReference>
<dbReference type="Proteomes" id="UP000522313">
    <property type="component" value="Unassembled WGS sequence"/>
</dbReference>
<accession>A0A7X0MNQ1</accession>
<dbReference type="Pfam" id="PF13739">
    <property type="entry name" value="PdaC"/>
    <property type="match status" value="1"/>
</dbReference>
<evidence type="ECO:0000313" key="4">
    <source>
        <dbReference type="Proteomes" id="UP000522313"/>
    </source>
</evidence>
<dbReference type="AlphaFoldDB" id="A0A7X0MNQ1"/>
<comment type="caution">
    <text evidence="3">The sequence shown here is derived from an EMBL/GenBank/DDBJ whole genome shotgun (WGS) entry which is preliminary data.</text>
</comment>
<name>A0A7X0MNQ1_9SPHN</name>
<evidence type="ECO:0000256" key="1">
    <source>
        <dbReference type="SAM" id="SignalP"/>
    </source>
</evidence>
<feature type="chain" id="PRO_5030821263" description="Deacetylase PdaC domain-containing protein" evidence="1">
    <location>
        <begin position="19"/>
        <end position="236"/>
    </location>
</feature>
<sequence>MRRVMGLIALLLSMPATAQTKVEAKTATLDFSYTYPATAARVAPLRRWLEADRAWLRTRTAKMAAADRREAAKSDFPFHRHDATREWKVVTETPRLLSLSGETYRFTGGAHGNTVLEPLVWDKTKARRVDPRAMFESPAAMQRVFGAGWCAWLKGERRRRLGSDPGAGDIFPCPPVSDLTVLLGSSDRRAIDRIGLVAGQYVAGSYAEGMYEMTVPVTPAVLAIVRPEWRKAFATK</sequence>